<protein>
    <submittedName>
        <fullName evidence="2">Uncharacterized protein</fullName>
    </submittedName>
</protein>
<dbReference type="OrthoDB" id="201524at2"/>
<feature type="chain" id="PRO_5015965947" evidence="1">
    <location>
        <begin position="27"/>
        <end position="286"/>
    </location>
</feature>
<dbReference type="AlphaFoldDB" id="A0A2U8E4C1"/>
<dbReference type="RefSeq" id="WP_108825426.1">
    <property type="nucleotide sequence ID" value="NZ_CP023004.1"/>
</dbReference>
<proteinExistence type="predicted"/>
<evidence type="ECO:0000313" key="2">
    <source>
        <dbReference type="EMBL" id="AWI09615.1"/>
    </source>
</evidence>
<gene>
    <name evidence="2" type="ORF">CKA38_10475</name>
</gene>
<reference evidence="2 3" key="1">
    <citation type="journal article" date="2018" name="Syst. Appl. Microbiol.">
        <title>Ereboglobus luteus gen. nov. sp. nov. from cockroach guts, and new insights into the oxygen relationship of the genera Opitutus and Didymococcus (Verrucomicrobia: Opitutaceae).</title>
        <authorList>
            <person name="Tegtmeier D."/>
            <person name="Belitz A."/>
            <person name="Radek R."/>
            <person name="Heimerl T."/>
            <person name="Brune A."/>
        </authorList>
    </citation>
    <scope>NUCLEOTIDE SEQUENCE [LARGE SCALE GENOMIC DNA]</scope>
    <source>
        <strain evidence="2 3">Ho45</strain>
    </source>
</reference>
<evidence type="ECO:0000313" key="3">
    <source>
        <dbReference type="Proteomes" id="UP000244896"/>
    </source>
</evidence>
<sequence>MKTNLVTTIRRLLAGGLFLAAATAFCGNATLEHPFVGTYKREAAQGMTIHKDTAFLFNNTGICRMYNLKTGEFITSFELDTLAPENHSNCADFGVEYPAGNHSYPAIYVSECYGKRRCFVESINEAGAKLIQTLAVRIGGKDNSPFDWYVDRDKKFLYSIAIVADDKGMRDYRLTKYRLPALSAGDVNFTKSDVIEQFTIKFSQLSQGGTIRGDYLYLPVGHPKPSGTKKDPKDRGLLVVNLKTKQIEKTLDLNQLAVEPEDVAFHGDKLLMYCGQSGGLWHITGF</sequence>
<dbReference type="KEGG" id="elut:CKA38_10475"/>
<keyword evidence="3" id="KW-1185">Reference proteome</keyword>
<keyword evidence="1" id="KW-0732">Signal</keyword>
<dbReference type="EMBL" id="CP023004">
    <property type="protein sequence ID" value="AWI09615.1"/>
    <property type="molecule type" value="Genomic_DNA"/>
</dbReference>
<feature type="signal peptide" evidence="1">
    <location>
        <begin position="1"/>
        <end position="26"/>
    </location>
</feature>
<organism evidence="2 3">
    <name type="scientific">Ereboglobus luteus</name>
    <dbReference type="NCBI Taxonomy" id="1796921"/>
    <lineage>
        <taxon>Bacteria</taxon>
        <taxon>Pseudomonadati</taxon>
        <taxon>Verrucomicrobiota</taxon>
        <taxon>Opitutia</taxon>
        <taxon>Opitutales</taxon>
        <taxon>Opitutaceae</taxon>
        <taxon>Ereboglobus</taxon>
    </lineage>
</organism>
<accession>A0A2U8E4C1</accession>
<dbReference type="Proteomes" id="UP000244896">
    <property type="component" value="Chromosome"/>
</dbReference>
<name>A0A2U8E4C1_9BACT</name>
<dbReference type="SUPFAM" id="SSF63829">
    <property type="entry name" value="Calcium-dependent phosphotriesterase"/>
    <property type="match status" value="1"/>
</dbReference>
<evidence type="ECO:0000256" key="1">
    <source>
        <dbReference type="SAM" id="SignalP"/>
    </source>
</evidence>